<accession>A0A2H4Q562</accession>
<evidence type="ECO:0000313" key="8">
    <source>
        <dbReference type="Proteomes" id="UP000198888"/>
    </source>
</evidence>
<gene>
    <name evidence="7" type="ORF">SAMN05444271_11245</name>
</gene>
<keyword evidence="3 6" id="KW-0812">Transmembrane</keyword>
<evidence type="ECO:0000256" key="5">
    <source>
        <dbReference type="ARBA" id="ARBA00023136"/>
    </source>
</evidence>
<evidence type="ECO:0000256" key="2">
    <source>
        <dbReference type="ARBA" id="ARBA00022475"/>
    </source>
</evidence>
<feature type="transmembrane region" description="Helical" evidence="6">
    <location>
        <begin position="55"/>
        <end position="73"/>
    </location>
</feature>
<feature type="transmembrane region" description="Helical" evidence="6">
    <location>
        <begin position="115"/>
        <end position="137"/>
    </location>
</feature>
<keyword evidence="2" id="KW-1003">Cell membrane</keyword>
<proteinExistence type="predicted"/>
<evidence type="ECO:0000256" key="4">
    <source>
        <dbReference type="ARBA" id="ARBA00022989"/>
    </source>
</evidence>
<dbReference type="Pfam" id="PF06146">
    <property type="entry name" value="PsiE"/>
    <property type="match status" value="1"/>
</dbReference>
<keyword evidence="5 6" id="KW-0472">Membrane</keyword>
<reference evidence="7 8" key="1">
    <citation type="submission" date="2016-10" db="EMBL/GenBank/DDBJ databases">
        <authorList>
            <person name="de Groot N.N."/>
        </authorList>
    </citation>
    <scope>NUCLEOTIDE SEQUENCE [LARGE SCALE GENOMIC DNA]</scope>
    <source>
        <strain evidence="7 8">DSM 22187</strain>
    </source>
</reference>
<accession>A0A1H6UKQ1</accession>
<feature type="transmembrane region" description="Helical" evidence="6">
    <location>
        <begin position="85"/>
        <end position="103"/>
    </location>
</feature>
<dbReference type="AlphaFoldDB" id="A0A1H6UKQ1"/>
<dbReference type="GO" id="GO:0005886">
    <property type="term" value="C:plasma membrane"/>
    <property type="evidence" value="ECO:0007669"/>
    <property type="project" value="UniProtKB-SubCell"/>
</dbReference>
<dbReference type="RefSeq" id="WP_089672630.1">
    <property type="nucleotide sequence ID" value="NZ_CP024845.1"/>
</dbReference>
<feature type="transmembrane region" description="Helical" evidence="6">
    <location>
        <begin position="18"/>
        <end position="43"/>
    </location>
</feature>
<keyword evidence="4 6" id="KW-1133">Transmembrane helix</keyword>
<sequence length="153" mass="16713">MPIDPADFTSYSKDLLRWFVLTTTYFLLALFLIGLIDLGLGLFQLIVTGEFTDPVAVVSLIDTVLLLLIILEVHRTLIAYAADDPVLPIIVSAAIIAVARQIISFRVDEFGTTRNALPAALGLAALLLALVLVFLAVRWDTMKEGESPSSLRE</sequence>
<evidence type="ECO:0000256" key="1">
    <source>
        <dbReference type="ARBA" id="ARBA00004651"/>
    </source>
</evidence>
<organism evidence="7 8">
    <name type="scientific">Halohasta litchfieldiae</name>
    <dbReference type="NCBI Taxonomy" id="1073996"/>
    <lineage>
        <taxon>Archaea</taxon>
        <taxon>Methanobacteriati</taxon>
        <taxon>Methanobacteriota</taxon>
        <taxon>Stenosarchaea group</taxon>
        <taxon>Halobacteria</taxon>
        <taxon>Halobacteriales</taxon>
        <taxon>Haloferacaceae</taxon>
        <taxon>Halohasta</taxon>
    </lineage>
</organism>
<protein>
    <submittedName>
        <fullName evidence="7">Uncharacterized membrane protein, DUF373 family</fullName>
    </submittedName>
</protein>
<evidence type="ECO:0000256" key="6">
    <source>
        <dbReference type="SAM" id="Phobius"/>
    </source>
</evidence>
<dbReference type="InterPro" id="IPR020948">
    <property type="entry name" value="P_starv_induced_PsiE-like"/>
</dbReference>
<dbReference type="KEGG" id="hae:halTADL_2749"/>
<dbReference type="Proteomes" id="UP000198888">
    <property type="component" value="Unassembled WGS sequence"/>
</dbReference>
<evidence type="ECO:0000256" key="3">
    <source>
        <dbReference type="ARBA" id="ARBA00022692"/>
    </source>
</evidence>
<evidence type="ECO:0000313" key="7">
    <source>
        <dbReference type="EMBL" id="SEI92933.1"/>
    </source>
</evidence>
<dbReference type="EMBL" id="FNYR01000012">
    <property type="protein sequence ID" value="SEI92933.1"/>
    <property type="molecule type" value="Genomic_DNA"/>
</dbReference>
<comment type="subcellular location">
    <subcellularLocation>
        <location evidence="1">Cell membrane</location>
        <topology evidence="1">Multi-pass membrane protein</topology>
    </subcellularLocation>
</comment>
<dbReference type="GeneID" id="35003520"/>
<keyword evidence="8" id="KW-1185">Reference proteome</keyword>
<name>A0A1H6UKQ1_9EURY</name>